<keyword evidence="2" id="KW-0812">Transmembrane</keyword>
<gene>
    <name evidence="3" type="ORF">JD276_04305</name>
</gene>
<dbReference type="RefSeq" id="WP_200114225.1">
    <property type="nucleotide sequence ID" value="NZ_JAEHOH010000005.1"/>
</dbReference>
<keyword evidence="2" id="KW-1133">Transmembrane helix</keyword>
<proteinExistence type="predicted"/>
<feature type="region of interest" description="Disordered" evidence="1">
    <location>
        <begin position="1"/>
        <end position="47"/>
    </location>
</feature>
<feature type="transmembrane region" description="Helical" evidence="2">
    <location>
        <begin position="55"/>
        <end position="75"/>
    </location>
</feature>
<evidence type="ECO:0000313" key="4">
    <source>
        <dbReference type="Proteomes" id="UP000608530"/>
    </source>
</evidence>
<dbReference type="EMBL" id="JAEHOH010000005">
    <property type="protein sequence ID" value="MBK0418252.1"/>
    <property type="molecule type" value="Genomic_DNA"/>
</dbReference>
<dbReference type="Proteomes" id="UP000608530">
    <property type="component" value="Unassembled WGS sequence"/>
</dbReference>
<protein>
    <submittedName>
        <fullName evidence="3">Uncharacterized protein</fullName>
    </submittedName>
</protein>
<feature type="transmembrane region" description="Helical" evidence="2">
    <location>
        <begin position="139"/>
        <end position="164"/>
    </location>
</feature>
<organism evidence="3 4">
    <name type="scientific">Leucobacter chromiisoli</name>
    <dbReference type="NCBI Taxonomy" id="2796471"/>
    <lineage>
        <taxon>Bacteria</taxon>
        <taxon>Bacillati</taxon>
        <taxon>Actinomycetota</taxon>
        <taxon>Actinomycetes</taxon>
        <taxon>Micrococcales</taxon>
        <taxon>Microbacteriaceae</taxon>
        <taxon>Leucobacter</taxon>
    </lineage>
</organism>
<sequence length="180" mass="18692">MCGQSGDEGSDPRTYSSNNPRNDPRAVPRNDPGSGLGRKCSGPSRKWSGDRIGRLSLRLDAAYCTILGAGVALGAPRIATALPMSSWLLAALGLGVVAWAGLILVMLSRLPLRTALRLVMIANLFAAAAVAAVSTTGAALLVVLAVLAVAADITLFAGSQAFALRRLRRFPDPHHPRAAA</sequence>
<keyword evidence="4" id="KW-1185">Reference proteome</keyword>
<evidence type="ECO:0000256" key="2">
    <source>
        <dbReference type="SAM" id="Phobius"/>
    </source>
</evidence>
<name>A0A934Q819_9MICO</name>
<comment type="caution">
    <text evidence="3">The sequence shown here is derived from an EMBL/GenBank/DDBJ whole genome shotgun (WGS) entry which is preliminary data.</text>
</comment>
<feature type="transmembrane region" description="Helical" evidence="2">
    <location>
        <begin position="87"/>
        <end position="107"/>
    </location>
</feature>
<accession>A0A934Q819</accession>
<keyword evidence="2" id="KW-0472">Membrane</keyword>
<evidence type="ECO:0000313" key="3">
    <source>
        <dbReference type="EMBL" id="MBK0418252.1"/>
    </source>
</evidence>
<dbReference type="AlphaFoldDB" id="A0A934Q819"/>
<feature type="transmembrane region" description="Helical" evidence="2">
    <location>
        <begin position="114"/>
        <end position="133"/>
    </location>
</feature>
<evidence type="ECO:0000256" key="1">
    <source>
        <dbReference type="SAM" id="MobiDB-lite"/>
    </source>
</evidence>
<reference evidence="3" key="1">
    <citation type="submission" date="2020-12" db="EMBL/GenBank/DDBJ databases">
        <title>Leucobacter sp. CAS1, isolated from Chromium sludge.</title>
        <authorList>
            <person name="Xu Z."/>
        </authorList>
    </citation>
    <scope>NUCLEOTIDE SEQUENCE</scope>
    <source>
        <strain evidence="3">CSA1</strain>
    </source>
</reference>